<geneLocation type="plasmid" evidence="3">
    <name>pSM92_Rh12</name>
</geneLocation>
<dbReference type="Pfam" id="PF01757">
    <property type="entry name" value="Acyl_transf_3"/>
    <property type="match status" value="1"/>
</dbReference>
<comment type="caution">
    <text evidence="3">The sequence shown here is derived from an EMBL/GenBank/DDBJ whole genome shotgun (WGS) entry which is preliminary data.</text>
</comment>
<sequence length="381" mass="42994">MMSDSTSRFIQMWRGIAVALVVLYHFLSRVPHEALGSPEAPILQLQIGKVGVLIFFVISGYLITKSLAKTTDVAAFYAKRIARIWPLFIVAVITVFVFIHFAQPPVVLGPHSFFEKQPTAFDLFGNLFFLEDLGFTWVDGAYWSIVVELKFYLFIGLFAVAFKERFIQMFCLVALSMSSIDLFILLVDRAPGIPLDFDSSNHLRVLSKVMHGIFISQYLPFFALGVAMAGRMQDGVFNALLALAVAFSVMAINDDSFVFEQNVQFLFILAATLLADKLLFQSAVIVWIGDYSYSIYLFHQVVGLSLIKLFTPIIGIDLAITVSLAVVIAIAWIASNLFEMRYRHVVAAQLYRVFSMVRLNRLTFNFRNEIPFVREALSRKA</sequence>
<feature type="transmembrane region" description="Helical" evidence="1">
    <location>
        <begin position="84"/>
        <end position="102"/>
    </location>
</feature>
<dbReference type="PANTHER" id="PTHR23028:SF53">
    <property type="entry name" value="ACYL_TRANSF_3 DOMAIN-CONTAINING PROTEIN"/>
    <property type="match status" value="1"/>
</dbReference>
<dbReference type="InterPro" id="IPR050879">
    <property type="entry name" value="Acyltransferase_3"/>
</dbReference>
<organism evidence="3 4">
    <name type="scientific">Rhizobium ruizarguesonis</name>
    <dbReference type="NCBI Taxonomy" id="2081791"/>
    <lineage>
        <taxon>Bacteria</taxon>
        <taxon>Pseudomonadati</taxon>
        <taxon>Pseudomonadota</taxon>
        <taxon>Alphaproteobacteria</taxon>
        <taxon>Hyphomicrobiales</taxon>
        <taxon>Rhizobiaceae</taxon>
        <taxon>Rhizobium/Agrobacterium group</taxon>
        <taxon>Rhizobium</taxon>
    </lineage>
</organism>
<feature type="transmembrane region" description="Helical" evidence="1">
    <location>
        <begin position="236"/>
        <end position="253"/>
    </location>
</feature>
<dbReference type="EMBL" id="SIMR01000006">
    <property type="protein sequence ID" value="TBC02984.1"/>
    <property type="molecule type" value="Genomic_DNA"/>
</dbReference>
<feature type="transmembrane region" description="Helical" evidence="1">
    <location>
        <begin position="169"/>
        <end position="187"/>
    </location>
</feature>
<dbReference type="GO" id="GO:0016020">
    <property type="term" value="C:membrane"/>
    <property type="evidence" value="ECO:0007669"/>
    <property type="project" value="TreeGrafter"/>
</dbReference>
<dbReference type="GO" id="GO:0000271">
    <property type="term" value="P:polysaccharide biosynthetic process"/>
    <property type="evidence" value="ECO:0007669"/>
    <property type="project" value="TreeGrafter"/>
</dbReference>
<accession>A0AB38HTK4</accession>
<evidence type="ECO:0000313" key="3">
    <source>
        <dbReference type="EMBL" id="TBC02984.1"/>
    </source>
</evidence>
<keyword evidence="1" id="KW-0472">Membrane</keyword>
<dbReference type="InterPro" id="IPR002656">
    <property type="entry name" value="Acyl_transf_3_dom"/>
</dbReference>
<evidence type="ECO:0000313" key="4">
    <source>
        <dbReference type="Proteomes" id="UP000294215"/>
    </source>
</evidence>
<feature type="transmembrane region" description="Helical" evidence="1">
    <location>
        <begin position="309"/>
        <end position="334"/>
    </location>
</feature>
<feature type="transmembrane region" description="Helical" evidence="1">
    <location>
        <begin position="141"/>
        <end position="162"/>
    </location>
</feature>
<feature type="transmembrane region" description="Helical" evidence="1">
    <location>
        <begin position="209"/>
        <end position="229"/>
    </location>
</feature>
<keyword evidence="1" id="KW-1133">Transmembrane helix</keyword>
<dbReference type="PANTHER" id="PTHR23028">
    <property type="entry name" value="ACETYLTRANSFERASE"/>
    <property type="match status" value="1"/>
</dbReference>
<dbReference type="GO" id="GO:0016747">
    <property type="term" value="F:acyltransferase activity, transferring groups other than amino-acyl groups"/>
    <property type="evidence" value="ECO:0007669"/>
    <property type="project" value="InterPro"/>
</dbReference>
<evidence type="ECO:0000259" key="2">
    <source>
        <dbReference type="Pfam" id="PF01757"/>
    </source>
</evidence>
<keyword evidence="1" id="KW-0812">Transmembrane</keyword>
<proteinExistence type="predicted"/>
<keyword evidence="3" id="KW-0012">Acyltransferase</keyword>
<feature type="transmembrane region" description="Helical" evidence="1">
    <location>
        <begin position="46"/>
        <end position="63"/>
    </location>
</feature>
<dbReference type="AlphaFoldDB" id="A0AB38HTK4"/>
<name>A0AB38HTK4_9HYPH</name>
<feature type="transmembrane region" description="Helical" evidence="1">
    <location>
        <begin position="265"/>
        <end position="288"/>
    </location>
</feature>
<reference evidence="3 4" key="1">
    <citation type="submission" date="2019-02" db="EMBL/GenBank/DDBJ databases">
        <title>The genomic architecture of introgression among sibling species of bacteria.</title>
        <authorList>
            <person name="Cavassim M.I.A."/>
            <person name="Moeskjaer S."/>
            <person name="Moslemi C."/>
            <person name="Fields B."/>
            <person name="Bachmann A."/>
            <person name="Vilhjalmsson B."/>
            <person name="Schierup M.H."/>
            <person name="Young J.P.W."/>
            <person name="Andersen S.U."/>
        </authorList>
    </citation>
    <scope>NUCLEOTIDE SEQUENCE [LARGE SCALE GENOMIC DNA]</scope>
    <source>
        <strain evidence="3 4">SM92</strain>
        <plasmid evidence="3">pSM92_Rh12</plasmid>
    </source>
</reference>
<gene>
    <name evidence="3" type="ORF">ELH40_35840</name>
</gene>
<evidence type="ECO:0000256" key="1">
    <source>
        <dbReference type="SAM" id="Phobius"/>
    </source>
</evidence>
<protein>
    <submittedName>
        <fullName evidence="3">Acyltransferase</fullName>
    </submittedName>
</protein>
<keyword evidence="3" id="KW-0614">Plasmid</keyword>
<dbReference type="Proteomes" id="UP000294215">
    <property type="component" value="Unassembled WGS sequence"/>
</dbReference>
<feature type="domain" description="Acyltransferase 3" evidence="2">
    <location>
        <begin position="9"/>
        <end position="334"/>
    </location>
</feature>
<keyword evidence="3" id="KW-0808">Transferase</keyword>